<feature type="transmembrane region" description="Helical" evidence="2">
    <location>
        <begin position="59"/>
        <end position="77"/>
    </location>
</feature>
<feature type="compositionally biased region" description="Low complexity" evidence="1">
    <location>
        <begin position="126"/>
        <end position="144"/>
    </location>
</feature>
<feature type="transmembrane region" description="Helical" evidence="2">
    <location>
        <begin position="20"/>
        <end position="39"/>
    </location>
</feature>
<dbReference type="EMBL" id="MN738746">
    <property type="protein sequence ID" value="QHT36576.1"/>
    <property type="molecule type" value="Genomic_DNA"/>
</dbReference>
<proteinExistence type="predicted"/>
<organism evidence="3">
    <name type="scientific">viral metagenome</name>
    <dbReference type="NCBI Taxonomy" id="1070528"/>
    <lineage>
        <taxon>unclassified sequences</taxon>
        <taxon>metagenomes</taxon>
        <taxon>organismal metagenomes</taxon>
    </lineage>
</organism>
<feature type="compositionally biased region" description="Gly residues" evidence="1">
    <location>
        <begin position="176"/>
        <end position="191"/>
    </location>
</feature>
<keyword evidence="2" id="KW-1133">Transmembrane helix</keyword>
<evidence type="ECO:0000313" key="3">
    <source>
        <dbReference type="EMBL" id="QHT36576.1"/>
    </source>
</evidence>
<feature type="transmembrane region" description="Helical" evidence="2">
    <location>
        <begin position="83"/>
        <end position="106"/>
    </location>
</feature>
<keyword evidence="2" id="KW-0812">Transmembrane</keyword>
<protein>
    <submittedName>
        <fullName evidence="3">Uncharacterized protein</fullName>
    </submittedName>
</protein>
<evidence type="ECO:0000256" key="2">
    <source>
        <dbReference type="SAM" id="Phobius"/>
    </source>
</evidence>
<sequence>MEESNPLNLLSMNMCSPMVVYVVFALVIGCGIYMTRSSLNKYNNNKMNNLFNYHSLQEVKLLVVLGATIYGLCQYNQVNLAWIFLIFPIIYLMLRNILVFVSVSNARQNEPKHGMMDPSYVQQVRQEQNNQNNVNEQQQQQQQQHGNTLRNEISNSSSNSMGMAPPLNSGAFNGTPIGGLDNGSSGGGAPF</sequence>
<feature type="compositionally biased region" description="Polar residues" evidence="1">
    <location>
        <begin position="145"/>
        <end position="161"/>
    </location>
</feature>
<reference evidence="3" key="1">
    <citation type="journal article" date="2020" name="Nature">
        <title>Giant virus diversity and host interactions through global metagenomics.</title>
        <authorList>
            <person name="Schulz F."/>
            <person name="Roux S."/>
            <person name="Paez-Espino D."/>
            <person name="Jungbluth S."/>
            <person name="Walsh D.A."/>
            <person name="Denef V.J."/>
            <person name="McMahon K.D."/>
            <person name="Konstantinidis K.T."/>
            <person name="Eloe-Fadrosh E.A."/>
            <person name="Kyrpides N.C."/>
            <person name="Woyke T."/>
        </authorList>
    </citation>
    <scope>NUCLEOTIDE SEQUENCE</scope>
    <source>
        <strain evidence="3">GVMAG-S-ERX555931-87</strain>
    </source>
</reference>
<name>A0A6C0F4H0_9ZZZZ</name>
<keyword evidence="2" id="KW-0472">Membrane</keyword>
<feature type="region of interest" description="Disordered" evidence="1">
    <location>
        <begin position="126"/>
        <end position="191"/>
    </location>
</feature>
<dbReference type="AlphaFoldDB" id="A0A6C0F4H0"/>
<evidence type="ECO:0000256" key="1">
    <source>
        <dbReference type="SAM" id="MobiDB-lite"/>
    </source>
</evidence>
<accession>A0A6C0F4H0</accession>